<dbReference type="GO" id="GO:0051301">
    <property type="term" value="P:cell division"/>
    <property type="evidence" value="ECO:0007669"/>
    <property type="project" value="UniProtKB-KW"/>
</dbReference>
<dbReference type="InterPro" id="IPR042233">
    <property type="entry name" value="Cell_div_ZapA_N"/>
</dbReference>
<evidence type="ECO:0000256" key="3">
    <source>
        <dbReference type="ARBA" id="ARBA00015195"/>
    </source>
</evidence>
<dbReference type="SUPFAM" id="SSF102829">
    <property type="entry name" value="Cell division protein ZapA-like"/>
    <property type="match status" value="1"/>
</dbReference>
<comment type="subunit">
    <text evidence="10">Homodimer. Interacts with FtsZ.</text>
</comment>
<dbReference type="RefSeq" id="WP_027672071.1">
    <property type="nucleotide sequence ID" value="NZ_JAPJDZ010000009.1"/>
</dbReference>
<keyword evidence="8" id="KW-0131">Cell cycle</keyword>
<evidence type="ECO:0000256" key="10">
    <source>
        <dbReference type="ARBA" id="ARBA00026068"/>
    </source>
</evidence>
<evidence type="ECO:0000256" key="6">
    <source>
        <dbReference type="ARBA" id="ARBA00023054"/>
    </source>
</evidence>
<evidence type="ECO:0000256" key="5">
    <source>
        <dbReference type="ARBA" id="ARBA00022618"/>
    </source>
</evidence>
<name>A0ABT9HWH3_9GAMM</name>
<evidence type="ECO:0000256" key="4">
    <source>
        <dbReference type="ARBA" id="ARBA00022490"/>
    </source>
</evidence>
<proteinExistence type="inferred from homology"/>
<evidence type="ECO:0000256" key="11">
    <source>
        <dbReference type="ARBA" id="ARBA00033158"/>
    </source>
</evidence>
<evidence type="ECO:0000256" key="8">
    <source>
        <dbReference type="ARBA" id="ARBA00023306"/>
    </source>
</evidence>
<accession>A0ABT9HWH3</accession>
<comment type="subcellular location">
    <subcellularLocation>
        <location evidence="1">Cytoplasm</location>
    </subcellularLocation>
</comment>
<keyword evidence="4" id="KW-0963">Cytoplasm</keyword>
<evidence type="ECO:0000313" key="13">
    <source>
        <dbReference type="Proteomes" id="UP001231109"/>
    </source>
</evidence>
<dbReference type="PANTHER" id="PTHR34981">
    <property type="entry name" value="CELL DIVISION PROTEIN ZAPA"/>
    <property type="match status" value="1"/>
</dbReference>
<keyword evidence="5 12" id="KW-0132">Cell division</keyword>
<evidence type="ECO:0000256" key="9">
    <source>
        <dbReference type="ARBA" id="ARBA00024910"/>
    </source>
</evidence>
<reference evidence="12 13" key="1">
    <citation type="submission" date="2022-11" db="EMBL/GenBank/DDBJ databases">
        <title>Viruses from the air-sea interface of a natural surface slick.</title>
        <authorList>
            <person name="Rahlff J."/>
            <person name="Holmfeldt K."/>
        </authorList>
    </citation>
    <scope>NUCLEOTIDE SEQUENCE [LARGE SCALE GENOMIC DNA]</scope>
    <source>
        <strain evidence="12 13">SMS4</strain>
    </source>
</reference>
<dbReference type="InterPro" id="IPR036192">
    <property type="entry name" value="Cell_div_ZapA-like_sf"/>
</dbReference>
<dbReference type="Proteomes" id="UP001231109">
    <property type="component" value="Unassembled WGS sequence"/>
</dbReference>
<dbReference type="InterPro" id="IPR007838">
    <property type="entry name" value="Cell_div_ZapA-like"/>
</dbReference>
<dbReference type="Gene3D" id="3.30.160.880">
    <property type="entry name" value="Cell division protein ZapA protomer, N-terminal domain"/>
    <property type="match status" value="1"/>
</dbReference>
<evidence type="ECO:0000256" key="1">
    <source>
        <dbReference type="ARBA" id="ARBA00004496"/>
    </source>
</evidence>
<protein>
    <recommendedName>
        <fullName evidence="3">Cell division protein ZapA</fullName>
    </recommendedName>
    <alternativeName>
        <fullName evidence="11">Z ring-associated protein ZapA</fullName>
    </alternativeName>
</protein>
<keyword evidence="13" id="KW-1185">Reference proteome</keyword>
<comment type="function">
    <text evidence="9">Activator of cell division through the inhibition of FtsZ GTPase activity, therefore promoting FtsZ assembly into bundles of protofilaments necessary for the formation of the division Z ring. It is recruited early at mid-cell but it is not essential for cell division.</text>
</comment>
<dbReference type="Pfam" id="PF05164">
    <property type="entry name" value="ZapA"/>
    <property type="match status" value="1"/>
</dbReference>
<dbReference type="PANTHER" id="PTHR34981:SF1">
    <property type="entry name" value="CELL DIVISION PROTEIN ZAPA"/>
    <property type="match status" value="1"/>
</dbReference>
<evidence type="ECO:0000313" key="12">
    <source>
        <dbReference type="EMBL" id="MDP5135477.1"/>
    </source>
</evidence>
<dbReference type="EMBL" id="JAPJDZ010000009">
    <property type="protein sequence ID" value="MDP5135477.1"/>
    <property type="molecule type" value="Genomic_DNA"/>
</dbReference>
<organism evidence="12 13">
    <name type="scientific">Rheinheimera baltica</name>
    <dbReference type="NCBI Taxonomy" id="67576"/>
    <lineage>
        <taxon>Bacteria</taxon>
        <taxon>Pseudomonadati</taxon>
        <taxon>Pseudomonadota</taxon>
        <taxon>Gammaproteobacteria</taxon>
        <taxon>Chromatiales</taxon>
        <taxon>Chromatiaceae</taxon>
        <taxon>Rheinheimera</taxon>
    </lineage>
</organism>
<comment type="caution">
    <text evidence="12">The sequence shown here is derived from an EMBL/GenBank/DDBJ whole genome shotgun (WGS) entry which is preliminary data.</text>
</comment>
<keyword evidence="7" id="KW-0717">Septation</keyword>
<comment type="similarity">
    <text evidence="2">Belongs to the ZapA family. Type 1 subfamily.</text>
</comment>
<gene>
    <name evidence="12" type="ORF">ORJ04_05885</name>
</gene>
<evidence type="ECO:0000256" key="7">
    <source>
        <dbReference type="ARBA" id="ARBA00023210"/>
    </source>
</evidence>
<evidence type="ECO:0000256" key="2">
    <source>
        <dbReference type="ARBA" id="ARBA00010074"/>
    </source>
</evidence>
<sequence>MSVQQNALTITVLGREYQFKAPPGQQAALQLLANVLDENVSAMQAQSPLANRDQLLVLSAINTLHELSQIKQQNADDKQRLVTLLQHLKTQPDS</sequence>
<keyword evidence="6" id="KW-0175">Coiled coil</keyword>